<keyword evidence="2" id="KW-1003">Cell membrane</keyword>
<sequence>MSDLLLQFIYALFATCGFAIIFRVPLKHFPVCMIIGGLAWSCYQICLYYNASAVVGCFIAACLVGLLSDICSRLFKEAATIFIIPGMISLVPGYNIYYTMEALLSSELGDAAKVGSQTLLMAGAIAAGLLVIGAVINVIRSIVKKTAALTRAKL</sequence>
<dbReference type="AlphaFoldDB" id="A0A923SKX3"/>
<evidence type="ECO:0000313" key="10">
    <source>
        <dbReference type="EMBL" id="MBC5998674.1"/>
    </source>
</evidence>
<feature type="transmembrane region" description="Helical" evidence="8">
    <location>
        <begin position="118"/>
        <end position="139"/>
    </location>
</feature>
<keyword evidence="4 8" id="KW-0812">Transmembrane</keyword>
<feature type="transmembrane region" description="Helical" evidence="8">
    <location>
        <begin position="79"/>
        <end position="98"/>
    </location>
</feature>
<organism evidence="10 11">
    <name type="scientific">Lentihominibacter faecis</name>
    <dbReference type="NCBI Taxonomy" id="2764712"/>
    <lineage>
        <taxon>Bacteria</taxon>
        <taxon>Bacillati</taxon>
        <taxon>Bacillota</taxon>
        <taxon>Clostridia</taxon>
        <taxon>Peptostreptococcales</taxon>
        <taxon>Anaerovoracaceae</taxon>
        <taxon>Lentihominibacter</taxon>
    </lineage>
</organism>
<keyword evidence="5 8" id="KW-1133">Transmembrane helix</keyword>
<evidence type="ECO:0000256" key="3">
    <source>
        <dbReference type="ARBA" id="ARBA00022519"/>
    </source>
</evidence>
<accession>A0A923SKX3</accession>
<reference evidence="10" key="1">
    <citation type="submission" date="2020-08" db="EMBL/GenBank/DDBJ databases">
        <authorList>
            <person name="Liu C."/>
            <person name="Sun Q."/>
        </authorList>
    </citation>
    <scope>NUCLEOTIDE SEQUENCE</scope>
    <source>
        <strain evidence="10">BX16</strain>
    </source>
</reference>
<evidence type="ECO:0000256" key="4">
    <source>
        <dbReference type="ARBA" id="ARBA00022692"/>
    </source>
</evidence>
<dbReference type="PANTHER" id="PTHR34390:SF1">
    <property type="entry name" value="SUCCINATE TRANSPORTER SUBUNIT YJJB-RELATED"/>
    <property type="match status" value="1"/>
</dbReference>
<proteinExistence type="inferred from homology"/>
<dbReference type="Pfam" id="PF12821">
    <property type="entry name" value="ThrE_2"/>
    <property type="match status" value="1"/>
</dbReference>
<evidence type="ECO:0000256" key="1">
    <source>
        <dbReference type="ARBA" id="ARBA00004651"/>
    </source>
</evidence>
<feature type="domain" description="Threonine/Serine exporter ThrE" evidence="9">
    <location>
        <begin position="7"/>
        <end position="133"/>
    </location>
</feature>
<keyword evidence="3" id="KW-0997">Cell inner membrane</keyword>
<dbReference type="GO" id="GO:0015744">
    <property type="term" value="P:succinate transport"/>
    <property type="evidence" value="ECO:0007669"/>
    <property type="project" value="TreeGrafter"/>
</dbReference>
<dbReference type="PANTHER" id="PTHR34390">
    <property type="entry name" value="UPF0442 PROTEIN YJJB-RELATED"/>
    <property type="match status" value="1"/>
</dbReference>
<gene>
    <name evidence="10" type="ORF">H8876_01380</name>
</gene>
<name>A0A923SKX3_9FIRM</name>
<evidence type="ECO:0000256" key="8">
    <source>
        <dbReference type="SAM" id="Phobius"/>
    </source>
</evidence>
<comment type="subcellular location">
    <subcellularLocation>
        <location evidence="1">Cell membrane</location>
        <topology evidence="1">Multi-pass membrane protein</topology>
    </subcellularLocation>
</comment>
<protein>
    <submittedName>
        <fullName evidence="10">Threonine/serine exporter family protein</fullName>
    </submittedName>
</protein>
<evidence type="ECO:0000313" key="11">
    <source>
        <dbReference type="Proteomes" id="UP000644115"/>
    </source>
</evidence>
<feature type="transmembrane region" description="Helical" evidence="8">
    <location>
        <begin position="47"/>
        <end position="67"/>
    </location>
</feature>
<dbReference type="InterPro" id="IPR050539">
    <property type="entry name" value="ThrE_Dicarb/AminoAcid_Exp"/>
</dbReference>
<evidence type="ECO:0000256" key="6">
    <source>
        <dbReference type="ARBA" id="ARBA00023136"/>
    </source>
</evidence>
<keyword evidence="11" id="KW-1185">Reference proteome</keyword>
<dbReference type="Proteomes" id="UP000644115">
    <property type="component" value="Unassembled WGS sequence"/>
</dbReference>
<dbReference type="GO" id="GO:0005886">
    <property type="term" value="C:plasma membrane"/>
    <property type="evidence" value="ECO:0007669"/>
    <property type="project" value="UniProtKB-SubCell"/>
</dbReference>
<keyword evidence="6 8" id="KW-0472">Membrane</keyword>
<evidence type="ECO:0000256" key="7">
    <source>
        <dbReference type="ARBA" id="ARBA00034125"/>
    </source>
</evidence>
<dbReference type="InterPro" id="IPR024528">
    <property type="entry name" value="ThrE_2"/>
</dbReference>
<evidence type="ECO:0000256" key="5">
    <source>
        <dbReference type="ARBA" id="ARBA00022989"/>
    </source>
</evidence>
<dbReference type="EMBL" id="JACRWC010000027">
    <property type="protein sequence ID" value="MBC5998674.1"/>
    <property type="molecule type" value="Genomic_DNA"/>
</dbReference>
<comment type="caution">
    <text evidence="10">The sequence shown here is derived from an EMBL/GenBank/DDBJ whole genome shotgun (WGS) entry which is preliminary data.</text>
</comment>
<dbReference type="RefSeq" id="WP_249286229.1">
    <property type="nucleotide sequence ID" value="NZ_JACRWC010000027.1"/>
</dbReference>
<evidence type="ECO:0000256" key="2">
    <source>
        <dbReference type="ARBA" id="ARBA00022475"/>
    </source>
</evidence>
<evidence type="ECO:0000259" key="9">
    <source>
        <dbReference type="Pfam" id="PF12821"/>
    </source>
</evidence>
<comment type="similarity">
    <text evidence="7">Belongs to the ThrE exporter (TC 2.A.79) family.</text>
</comment>